<organism evidence="1 2">
    <name type="scientific">Mesorhabditis belari</name>
    <dbReference type="NCBI Taxonomy" id="2138241"/>
    <lineage>
        <taxon>Eukaryota</taxon>
        <taxon>Metazoa</taxon>
        <taxon>Ecdysozoa</taxon>
        <taxon>Nematoda</taxon>
        <taxon>Chromadorea</taxon>
        <taxon>Rhabditida</taxon>
        <taxon>Rhabditina</taxon>
        <taxon>Rhabditomorpha</taxon>
        <taxon>Rhabditoidea</taxon>
        <taxon>Rhabditidae</taxon>
        <taxon>Mesorhabditinae</taxon>
        <taxon>Mesorhabditis</taxon>
    </lineage>
</organism>
<protein>
    <submittedName>
        <fullName evidence="2">Uncharacterized protein</fullName>
    </submittedName>
</protein>
<dbReference type="WBParaSite" id="MBELARI_LOCUS15333">
    <property type="protein sequence ID" value="MBELARI_LOCUS15333"/>
    <property type="gene ID" value="MBELARI_LOCUS15333"/>
</dbReference>
<dbReference type="AlphaFoldDB" id="A0AAF3ENN9"/>
<name>A0AAF3ENN9_9BILA</name>
<evidence type="ECO:0000313" key="2">
    <source>
        <dbReference type="WBParaSite" id="MBELARI_LOCUS15333"/>
    </source>
</evidence>
<proteinExistence type="predicted"/>
<sequence>MDVRALEPTLALSPVQLALFAQKASLAIRPGNRTLRPRVFTWIFVLHELFVDLLHEMTIMLNRIHVAA</sequence>
<keyword evidence="1" id="KW-1185">Reference proteome</keyword>
<accession>A0AAF3ENN9</accession>
<dbReference type="Proteomes" id="UP000887575">
    <property type="component" value="Unassembled WGS sequence"/>
</dbReference>
<evidence type="ECO:0000313" key="1">
    <source>
        <dbReference type="Proteomes" id="UP000887575"/>
    </source>
</evidence>
<reference evidence="2" key="1">
    <citation type="submission" date="2024-02" db="UniProtKB">
        <authorList>
            <consortium name="WormBaseParasite"/>
        </authorList>
    </citation>
    <scope>IDENTIFICATION</scope>
</reference>